<feature type="transmembrane region" description="Helical" evidence="6">
    <location>
        <begin position="413"/>
        <end position="430"/>
    </location>
</feature>
<feature type="transmembrane region" description="Helical" evidence="6">
    <location>
        <begin position="313"/>
        <end position="330"/>
    </location>
</feature>
<feature type="coiled-coil region" evidence="7">
    <location>
        <begin position="684"/>
        <end position="712"/>
    </location>
</feature>
<dbReference type="RefSeq" id="WP_301189044.1">
    <property type="nucleotide sequence ID" value="NZ_JAPDPJ010000003.1"/>
</dbReference>
<organism evidence="8 9">
    <name type="scientific">Plebeiibacterium sediminum</name>
    <dbReference type="NCBI Taxonomy" id="2992112"/>
    <lineage>
        <taxon>Bacteria</taxon>
        <taxon>Pseudomonadati</taxon>
        <taxon>Bacteroidota</taxon>
        <taxon>Bacteroidia</taxon>
        <taxon>Marinilabiliales</taxon>
        <taxon>Marinilabiliaceae</taxon>
        <taxon>Plebeiibacterium</taxon>
    </lineage>
</organism>
<proteinExistence type="inferred from homology"/>
<evidence type="ECO:0000256" key="4">
    <source>
        <dbReference type="ARBA" id="ARBA00022989"/>
    </source>
</evidence>
<evidence type="ECO:0000256" key="3">
    <source>
        <dbReference type="ARBA" id="ARBA00022692"/>
    </source>
</evidence>
<name>A0AAE3SDJ2_9BACT</name>
<dbReference type="EMBL" id="JAPDPJ010000003">
    <property type="protein sequence ID" value="MCW3785473.1"/>
    <property type="molecule type" value="Genomic_DNA"/>
</dbReference>
<evidence type="ECO:0000313" key="8">
    <source>
        <dbReference type="EMBL" id="MCW3785473.1"/>
    </source>
</evidence>
<protein>
    <recommendedName>
        <fullName evidence="6">Phosphate transporter</fullName>
    </recommendedName>
</protein>
<dbReference type="Pfam" id="PF01384">
    <property type="entry name" value="PHO4"/>
    <property type="match status" value="1"/>
</dbReference>
<gene>
    <name evidence="8" type="ORF">OM075_03285</name>
</gene>
<dbReference type="Proteomes" id="UP001209229">
    <property type="component" value="Unassembled WGS sequence"/>
</dbReference>
<feature type="transmembrane region" description="Helical" evidence="6">
    <location>
        <begin position="77"/>
        <end position="98"/>
    </location>
</feature>
<feature type="transmembrane region" description="Helical" evidence="6">
    <location>
        <begin position="45"/>
        <end position="65"/>
    </location>
</feature>
<keyword evidence="3 6" id="KW-0812">Transmembrane</keyword>
<reference evidence="8" key="1">
    <citation type="submission" date="2022-10" db="EMBL/GenBank/DDBJ databases">
        <authorList>
            <person name="Yu W.X."/>
        </authorList>
    </citation>
    <scope>NUCLEOTIDE SEQUENCE</scope>
    <source>
        <strain evidence="8">AAT</strain>
    </source>
</reference>
<dbReference type="GO" id="GO:0005315">
    <property type="term" value="F:phosphate transmembrane transporter activity"/>
    <property type="evidence" value="ECO:0007669"/>
    <property type="project" value="InterPro"/>
</dbReference>
<comment type="caution">
    <text evidence="8">The sequence shown here is derived from an EMBL/GenBank/DDBJ whole genome shotgun (WGS) entry which is preliminary data.</text>
</comment>
<feature type="transmembrane region" description="Helical" evidence="6">
    <location>
        <begin position="6"/>
        <end position="24"/>
    </location>
</feature>
<feature type="transmembrane region" description="Helical" evidence="6">
    <location>
        <begin position="466"/>
        <end position="488"/>
    </location>
</feature>
<keyword evidence="2 6" id="KW-0813">Transport</keyword>
<dbReference type="AlphaFoldDB" id="A0AAE3SDJ2"/>
<keyword evidence="9" id="KW-1185">Reference proteome</keyword>
<feature type="transmembrane region" description="Helical" evidence="6">
    <location>
        <begin position="110"/>
        <end position="128"/>
    </location>
</feature>
<feature type="transmembrane region" description="Helical" evidence="6">
    <location>
        <begin position="255"/>
        <end position="277"/>
    </location>
</feature>
<evidence type="ECO:0000256" key="6">
    <source>
        <dbReference type="RuleBase" id="RU363058"/>
    </source>
</evidence>
<keyword evidence="5 6" id="KW-0472">Membrane</keyword>
<dbReference type="GO" id="GO:0016020">
    <property type="term" value="C:membrane"/>
    <property type="evidence" value="ECO:0007669"/>
    <property type="project" value="UniProtKB-SubCell"/>
</dbReference>
<evidence type="ECO:0000256" key="5">
    <source>
        <dbReference type="ARBA" id="ARBA00023136"/>
    </source>
</evidence>
<feature type="transmembrane region" description="Helical" evidence="6">
    <location>
        <begin position="225"/>
        <end position="243"/>
    </location>
</feature>
<keyword evidence="4 6" id="KW-1133">Transmembrane helix</keyword>
<dbReference type="InterPro" id="IPR001204">
    <property type="entry name" value="Phos_transporter"/>
</dbReference>
<accession>A0AAE3SDJ2</accession>
<dbReference type="PANTHER" id="PTHR11101">
    <property type="entry name" value="PHOSPHATE TRANSPORTER"/>
    <property type="match status" value="1"/>
</dbReference>
<keyword evidence="7" id="KW-0175">Coiled coil</keyword>
<comment type="similarity">
    <text evidence="6">Belongs to the inorganic phosphate transporter (PiT) (TC 2.A.20) family.</text>
</comment>
<feature type="transmembrane region" description="Helical" evidence="6">
    <location>
        <begin position="148"/>
        <end position="172"/>
    </location>
</feature>
<comment type="subcellular location">
    <subcellularLocation>
        <location evidence="1 6">Membrane</location>
        <topology evidence="1 6">Multi-pass membrane protein</topology>
    </subcellularLocation>
</comment>
<sequence length="753" mass="83532">MDNIYLILVVVLFALAISDLVVGVSNDAVNFLNSALGSKAASFKVIMIIAAAGIFVGATFSSGMMEVARKGIFNPQYFYFSEIMIIFLAVMITDVLLLDLFNTFGMPTSTTVSIVFELLGSAIAVSLIKVSNDPSLPLSEYINTAKALAIISGILLSVIVAFSSGAIIQYITRLVFSFNYDNRLKYLSALWGGIAITAITYFILVKGAKGASFMNDATKTWIKGNAIQIIFYSFVGWTVLLYLCKWIFKFDILKFTVLVGTFALAMAFAGNDLVNFIGVPLAGFESFKVFTNSGVAPDALLMESMAGKVKTDTYLLVIAGFIMIITLWTSKKAKNVVKTSLDLSRQQEGEERFGSSFFARSLVRASINASTAINNVLPSGIKRVISKQFDDSSYEEKRIALGNDAPAFDMLRASVNLVVASILISMATSYKLPLSTTYVTFMVAMGSSLTDGAWGRESAVYRVTGVLSVIGGWFLTAFSAFTVAFIVALIINVGGIYSVFILIALAVYFMYRTHTLSHKRSAEEIDVKEFEIEEMEGEVINTKKVLDKCTKNVTNSLTEISDLYTSSLTDFQAENRKDLKERLKAVNQVNKKIKKYKNNIYKTVKKLQDSDIDSSLYYVQVIDYLRETAHALTFVVKPCFEHLDNNHTPFNKDQFKDLSILIGHIQVLISKANNIIRSSSFVNLDELLDEIVKETENLKALRKAQLKRIKKEKTSTQNSMLYLNLLHETQNLLLHIGNLLKAQRDFVSYNNGK</sequence>
<evidence type="ECO:0000313" key="9">
    <source>
        <dbReference type="Proteomes" id="UP001209229"/>
    </source>
</evidence>
<keyword evidence="6" id="KW-0592">Phosphate transport</keyword>
<feature type="transmembrane region" description="Helical" evidence="6">
    <location>
        <begin position="184"/>
        <end position="205"/>
    </location>
</feature>
<dbReference type="GO" id="GO:0035435">
    <property type="term" value="P:phosphate ion transmembrane transport"/>
    <property type="evidence" value="ECO:0007669"/>
    <property type="project" value="TreeGrafter"/>
</dbReference>
<evidence type="ECO:0000256" key="1">
    <source>
        <dbReference type="ARBA" id="ARBA00004141"/>
    </source>
</evidence>
<evidence type="ECO:0000256" key="7">
    <source>
        <dbReference type="SAM" id="Coils"/>
    </source>
</evidence>
<feature type="transmembrane region" description="Helical" evidence="6">
    <location>
        <begin position="494"/>
        <end position="511"/>
    </location>
</feature>
<dbReference type="PANTHER" id="PTHR11101:SF16">
    <property type="entry name" value="PHOSPHATE TRANSPORTER"/>
    <property type="match status" value="1"/>
</dbReference>
<evidence type="ECO:0000256" key="2">
    <source>
        <dbReference type="ARBA" id="ARBA00022448"/>
    </source>
</evidence>